<evidence type="ECO:0000313" key="2">
    <source>
        <dbReference type="Proteomes" id="UP001057233"/>
    </source>
</evidence>
<accession>A0A9E7IMD4</accession>
<proteinExistence type="predicted"/>
<dbReference type="Proteomes" id="UP001057233">
    <property type="component" value="Segment"/>
</dbReference>
<gene>
    <name evidence="1" type="ORF">Mbo2_066</name>
</gene>
<protein>
    <submittedName>
        <fullName evidence="1">Secreted protein</fullName>
    </submittedName>
</protein>
<name>A0A9E7IMD4_9CAUD</name>
<keyword evidence="2" id="KW-1185">Reference proteome</keyword>
<organism evidence="1 2">
    <name type="scientific">Rhodococcus phage Mbo2</name>
    <dbReference type="NCBI Taxonomy" id="2936911"/>
    <lineage>
        <taxon>Viruses</taxon>
        <taxon>Duplodnaviria</taxon>
        <taxon>Heunggongvirae</taxon>
        <taxon>Uroviricota</taxon>
        <taxon>Caudoviricetes</taxon>
        <taxon>Caudoviricetes incertae sedis</taxon>
        <taxon>Mboduovirus</taxon>
        <taxon>Mboduovirus mbo2</taxon>
    </lineage>
</organism>
<evidence type="ECO:0000313" key="1">
    <source>
        <dbReference type="EMBL" id="URG17436.1"/>
    </source>
</evidence>
<sequence>MTIWTILAAILIPLVGDPVPPRPAPTMPAVVPNPDPADDVLEHQFHAPVGHWKVGA</sequence>
<reference evidence="1" key="1">
    <citation type="submission" date="2022-04" db="EMBL/GenBank/DDBJ databases">
        <authorList>
            <person name="Hwangbo M."/>
            <person name="Wang B."/>
            <person name="Gill J.J."/>
            <person name="Chu K.-H."/>
            <person name="Young R."/>
        </authorList>
    </citation>
    <scope>NUCLEOTIDE SEQUENCE</scope>
</reference>
<dbReference type="EMBL" id="ON191531">
    <property type="protein sequence ID" value="URG17436.1"/>
    <property type="molecule type" value="Genomic_DNA"/>
</dbReference>